<dbReference type="HOGENOM" id="CLU_1368984_0_0_1"/>
<reference evidence="2" key="2">
    <citation type="submission" date="2025-08" db="UniProtKB">
        <authorList>
            <consortium name="Ensembl"/>
        </authorList>
    </citation>
    <scope>IDENTIFICATION</scope>
</reference>
<evidence type="ECO:0000313" key="3">
    <source>
        <dbReference type="Proteomes" id="UP000007875"/>
    </source>
</evidence>
<evidence type="ECO:0000256" key="1">
    <source>
        <dbReference type="SAM" id="MobiDB-lite"/>
    </source>
</evidence>
<evidence type="ECO:0000313" key="2">
    <source>
        <dbReference type="Ensembl" id="ENSCSAVP00000017911.1"/>
    </source>
</evidence>
<feature type="region of interest" description="Disordered" evidence="1">
    <location>
        <begin position="161"/>
        <end position="200"/>
    </location>
</feature>
<feature type="compositionally biased region" description="Polar residues" evidence="1">
    <location>
        <begin position="173"/>
        <end position="200"/>
    </location>
</feature>
<dbReference type="Ensembl" id="ENSCSAVT00000018105.1">
    <property type="protein sequence ID" value="ENSCSAVP00000017911.1"/>
    <property type="gene ID" value="ENSCSAVG00000010539.1"/>
</dbReference>
<keyword evidence="3" id="KW-1185">Reference proteome</keyword>
<name>H2ZJZ5_CIOSA</name>
<accession>H2ZJZ5</accession>
<proteinExistence type="predicted"/>
<sequence>MINCMTDIKRVGDDINCSSGCKELVRKKLKSIVDNLKGMTKCGEQAEALATGYMYLGSLYKYYPEKSIACYRSGLWVLEHTFGENAKRISDYGTTTHNLAATLLERGEDLEEVKRLLEAAVERQQAAVDFEDSSLTKEECVRRSVKLLKEVQMKISFKASSEKDRRTAFKYSQPENVGNRNTQRSTSLENIEKSTNTESI</sequence>
<organism evidence="2 3">
    <name type="scientific">Ciona savignyi</name>
    <name type="common">Pacific transparent sea squirt</name>
    <dbReference type="NCBI Taxonomy" id="51511"/>
    <lineage>
        <taxon>Eukaryota</taxon>
        <taxon>Metazoa</taxon>
        <taxon>Chordata</taxon>
        <taxon>Tunicata</taxon>
        <taxon>Ascidiacea</taxon>
        <taxon>Phlebobranchia</taxon>
        <taxon>Cionidae</taxon>
        <taxon>Ciona</taxon>
    </lineage>
</organism>
<dbReference type="InParanoid" id="H2ZJZ5"/>
<reference evidence="3" key="1">
    <citation type="submission" date="2003-08" db="EMBL/GenBank/DDBJ databases">
        <authorList>
            <person name="Birren B."/>
            <person name="Nusbaum C."/>
            <person name="Abebe A."/>
            <person name="Abouelleil A."/>
            <person name="Adekoya E."/>
            <person name="Ait-zahra M."/>
            <person name="Allen N."/>
            <person name="Allen T."/>
            <person name="An P."/>
            <person name="Anderson M."/>
            <person name="Anderson S."/>
            <person name="Arachchi H."/>
            <person name="Armbruster J."/>
            <person name="Bachantsang P."/>
            <person name="Baldwin J."/>
            <person name="Barry A."/>
            <person name="Bayul T."/>
            <person name="Blitshsteyn B."/>
            <person name="Bloom T."/>
            <person name="Blye J."/>
            <person name="Boguslavskiy L."/>
            <person name="Borowsky M."/>
            <person name="Boukhgalter B."/>
            <person name="Brunache A."/>
            <person name="Butler J."/>
            <person name="Calixte N."/>
            <person name="Calvo S."/>
            <person name="Camarata J."/>
            <person name="Campo K."/>
            <person name="Chang J."/>
            <person name="Cheshatsang Y."/>
            <person name="Citroen M."/>
            <person name="Collymore A."/>
            <person name="Considine T."/>
            <person name="Cook A."/>
            <person name="Cooke P."/>
            <person name="Corum B."/>
            <person name="Cuomo C."/>
            <person name="David R."/>
            <person name="Dawoe T."/>
            <person name="Degray S."/>
            <person name="Dodge S."/>
            <person name="Dooley K."/>
            <person name="Dorje P."/>
            <person name="Dorjee K."/>
            <person name="Dorris L."/>
            <person name="Duffey N."/>
            <person name="Dupes A."/>
            <person name="Elkins T."/>
            <person name="Engels R."/>
            <person name="Erickson J."/>
            <person name="Farina A."/>
            <person name="Faro S."/>
            <person name="Ferreira P."/>
            <person name="Fischer H."/>
            <person name="Fitzgerald M."/>
            <person name="Foley K."/>
            <person name="Gage D."/>
            <person name="Galagan J."/>
            <person name="Gearin G."/>
            <person name="Gnerre S."/>
            <person name="Gnirke A."/>
            <person name="Goyette A."/>
            <person name="Graham J."/>
            <person name="Grandbois E."/>
            <person name="Gyaltsen K."/>
            <person name="Hafez N."/>
            <person name="Hagopian D."/>
            <person name="Hagos B."/>
            <person name="Hall J."/>
            <person name="Hatcher B."/>
            <person name="Heller A."/>
            <person name="Higgins H."/>
            <person name="Honan T."/>
            <person name="Horn A."/>
            <person name="Houde N."/>
            <person name="Hughes L."/>
            <person name="Hulme W."/>
            <person name="Husby E."/>
            <person name="Iliev I."/>
            <person name="Jaffe D."/>
            <person name="Jones C."/>
            <person name="Kamal M."/>
            <person name="Kamat A."/>
            <person name="Kamvysselis M."/>
            <person name="Karlsson E."/>
            <person name="Kells C."/>
            <person name="Kieu A."/>
            <person name="Kisner P."/>
            <person name="Kodira C."/>
            <person name="Kulbokas E."/>
            <person name="Labutti K."/>
            <person name="Lama D."/>
            <person name="Landers T."/>
            <person name="Leger J."/>
            <person name="Levine S."/>
            <person name="Lewis D."/>
            <person name="Lewis T."/>
            <person name="Lindblad-toh K."/>
            <person name="Liu X."/>
            <person name="Lokyitsang T."/>
            <person name="Lokyitsang Y."/>
            <person name="Lucien O."/>
            <person name="Lui A."/>
            <person name="Ma L.J."/>
            <person name="Mabbitt R."/>
            <person name="Macdonald J."/>
            <person name="Maclean C."/>
            <person name="Major J."/>
            <person name="Manning J."/>
            <person name="Marabella R."/>
            <person name="Maru K."/>
            <person name="Matthews C."/>
            <person name="Mauceli E."/>
            <person name="Mccarthy M."/>
            <person name="Mcdonough S."/>
            <person name="Mcghee T."/>
            <person name="Meldrim J."/>
            <person name="Meneus L."/>
            <person name="Mesirov J."/>
            <person name="Mihalev A."/>
            <person name="Mihova T."/>
            <person name="Mikkelsen T."/>
            <person name="Mlenga V."/>
            <person name="Moru K."/>
            <person name="Mozes J."/>
            <person name="Mulrain L."/>
            <person name="Munson G."/>
            <person name="Naylor J."/>
            <person name="Newes C."/>
            <person name="Nguyen C."/>
            <person name="Nguyen N."/>
            <person name="Nguyen T."/>
            <person name="Nicol R."/>
            <person name="Nielsen C."/>
            <person name="Nizzari M."/>
            <person name="Norbu C."/>
            <person name="Norbu N."/>
            <person name="O'donnell P."/>
            <person name="Okoawo O."/>
            <person name="O'leary S."/>
            <person name="Omotosho B."/>
            <person name="O'neill K."/>
            <person name="Osman S."/>
            <person name="Parker S."/>
            <person name="Perrin D."/>
            <person name="Phunkhang P."/>
            <person name="Piqani B."/>
            <person name="Purcell S."/>
            <person name="Rachupka T."/>
            <person name="Ramasamy U."/>
            <person name="Rameau R."/>
            <person name="Ray V."/>
            <person name="Raymond C."/>
            <person name="Retta R."/>
            <person name="Richardson S."/>
            <person name="Rise C."/>
            <person name="Rodriguez J."/>
            <person name="Rogers J."/>
            <person name="Rogov P."/>
            <person name="Rutman M."/>
            <person name="Schupbach R."/>
            <person name="Seaman C."/>
            <person name="Settipalli S."/>
            <person name="Sharpe T."/>
            <person name="Sheridan J."/>
            <person name="Sherpa N."/>
            <person name="Shi J."/>
            <person name="Smirnov S."/>
            <person name="Smith C."/>
            <person name="Sougnez C."/>
            <person name="Spencer B."/>
            <person name="Stalker J."/>
            <person name="Stange-thomann N."/>
            <person name="Stavropoulos S."/>
            <person name="Stetson K."/>
            <person name="Stone C."/>
            <person name="Stone S."/>
            <person name="Stubbs M."/>
            <person name="Talamas J."/>
            <person name="Tchuinga P."/>
            <person name="Tenzing P."/>
            <person name="Tesfaye S."/>
            <person name="Theodore J."/>
            <person name="Thoulutsang Y."/>
            <person name="Topham K."/>
            <person name="Towey S."/>
            <person name="Tsamla T."/>
            <person name="Tsomo N."/>
            <person name="Vallee D."/>
            <person name="Vassiliev H."/>
            <person name="Venkataraman V."/>
            <person name="Vinson J."/>
            <person name="Vo A."/>
            <person name="Wade C."/>
            <person name="Wang S."/>
            <person name="Wangchuk T."/>
            <person name="Wangdi T."/>
            <person name="Whittaker C."/>
            <person name="Wilkinson J."/>
            <person name="Wu Y."/>
            <person name="Wyman D."/>
            <person name="Yadav S."/>
            <person name="Yang S."/>
            <person name="Yang X."/>
            <person name="Yeager S."/>
            <person name="Yee E."/>
            <person name="Young G."/>
            <person name="Zainoun J."/>
            <person name="Zembeck L."/>
            <person name="Zimmer A."/>
            <person name="Zody M."/>
            <person name="Lander E."/>
        </authorList>
    </citation>
    <scope>NUCLEOTIDE SEQUENCE [LARGE SCALE GENOMIC DNA]</scope>
</reference>
<reference evidence="2" key="3">
    <citation type="submission" date="2025-09" db="UniProtKB">
        <authorList>
            <consortium name="Ensembl"/>
        </authorList>
    </citation>
    <scope>IDENTIFICATION</scope>
</reference>
<dbReference type="AlphaFoldDB" id="H2ZJZ5"/>
<protein>
    <submittedName>
        <fullName evidence="2">Uncharacterized protein</fullName>
    </submittedName>
</protein>
<dbReference type="Proteomes" id="UP000007875">
    <property type="component" value="Unassembled WGS sequence"/>
</dbReference>